<proteinExistence type="predicted"/>
<dbReference type="RefSeq" id="WP_236132534.1">
    <property type="nucleotide sequence ID" value="NZ_JAKGTH010000006.1"/>
</dbReference>
<keyword evidence="2" id="KW-1185">Reference proteome</keyword>
<name>A0ABS9EBW5_9FLAO</name>
<dbReference type="EMBL" id="JAKGTH010000006">
    <property type="protein sequence ID" value="MCF4100386.1"/>
    <property type="molecule type" value="Genomic_DNA"/>
</dbReference>
<gene>
    <name evidence="1" type="ORF">L1I30_01790</name>
</gene>
<evidence type="ECO:0000313" key="1">
    <source>
        <dbReference type="EMBL" id="MCF4100386.1"/>
    </source>
</evidence>
<evidence type="ECO:0000313" key="2">
    <source>
        <dbReference type="Proteomes" id="UP001179363"/>
    </source>
</evidence>
<comment type="caution">
    <text evidence="1">The sequence shown here is derived from an EMBL/GenBank/DDBJ whole genome shotgun (WGS) entry which is preliminary data.</text>
</comment>
<accession>A0ABS9EBW5</accession>
<evidence type="ECO:0008006" key="3">
    <source>
        <dbReference type="Google" id="ProtNLM"/>
    </source>
</evidence>
<protein>
    <recommendedName>
        <fullName evidence="3">Site-specific DNA-methyltransferase (adenine-specific)</fullName>
    </recommendedName>
</protein>
<sequence length="79" mass="9177">MEDHSINNLEAPFQGTGNKYETSLNSHFLITLKNSIQSSERDLQDFVLTQLFLNKLASLFSPEQYRGNYIKRIIKNLSR</sequence>
<reference evidence="1" key="1">
    <citation type="submission" date="2022-01" db="EMBL/GenBank/DDBJ databases">
        <title>Gillisia lutea sp. nov., isolated from marine plastic residues from the Malvarosa beach (Valencia, Spain).</title>
        <authorList>
            <person name="Vidal-Verdu A."/>
            <person name="Molina-Menor E."/>
            <person name="Satari L."/>
            <person name="Pascual J."/>
            <person name="Pereto J."/>
            <person name="Porcar M."/>
        </authorList>
    </citation>
    <scope>NUCLEOTIDE SEQUENCE</scope>
    <source>
        <strain evidence="1">M10.2A</strain>
    </source>
</reference>
<organism evidence="1 2">
    <name type="scientific">Gillisia lutea</name>
    <dbReference type="NCBI Taxonomy" id="2909668"/>
    <lineage>
        <taxon>Bacteria</taxon>
        <taxon>Pseudomonadati</taxon>
        <taxon>Bacteroidota</taxon>
        <taxon>Flavobacteriia</taxon>
        <taxon>Flavobacteriales</taxon>
        <taxon>Flavobacteriaceae</taxon>
        <taxon>Gillisia</taxon>
    </lineage>
</organism>
<dbReference type="Proteomes" id="UP001179363">
    <property type="component" value="Unassembled WGS sequence"/>
</dbReference>